<dbReference type="AlphaFoldDB" id="A0A0F9QLI7"/>
<proteinExistence type="predicted"/>
<evidence type="ECO:0000313" key="2">
    <source>
        <dbReference type="EMBL" id="KKN37827.1"/>
    </source>
</evidence>
<feature type="transmembrane region" description="Helical" evidence="1">
    <location>
        <begin position="12"/>
        <end position="31"/>
    </location>
</feature>
<protein>
    <submittedName>
        <fullName evidence="2">Uncharacterized protein</fullName>
    </submittedName>
</protein>
<evidence type="ECO:0000256" key="1">
    <source>
        <dbReference type="SAM" id="Phobius"/>
    </source>
</evidence>
<accession>A0A0F9QLI7</accession>
<gene>
    <name evidence="2" type="ORF">LCGC14_0759710</name>
</gene>
<comment type="caution">
    <text evidence="2">The sequence shown here is derived from an EMBL/GenBank/DDBJ whole genome shotgun (WGS) entry which is preliminary data.</text>
</comment>
<dbReference type="EMBL" id="LAZR01001868">
    <property type="protein sequence ID" value="KKN37827.1"/>
    <property type="molecule type" value="Genomic_DNA"/>
</dbReference>
<organism evidence="2">
    <name type="scientific">marine sediment metagenome</name>
    <dbReference type="NCBI Taxonomy" id="412755"/>
    <lineage>
        <taxon>unclassified sequences</taxon>
        <taxon>metagenomes</taxon>
        <taxon>ecological metagenomes</taxon>
    </lineage>
</organism>
<keyword evidence="1" id="KW-0472">Membrane</keyword>
<sequence length="46" mass="5358">MFQVTWEDIFTVGVILGISGIMITWIFSVDADDIARWWRQRNGPSE</sequence>
<keyword evidence="1" id="KW-1133">Transmembrane helix</keyword>
<reference evidence="2" key="1">
    <citation type="journal article" date="2015" name="Nature">
        <title>Complex archaea that bridge the gap between prokaryotes and eukaryotes.</title>
        <authorList>
            <person name="Spang A."/>
            <person name="Saw J.H."/>
            <person name="Jorgensen S.L."/>
            <person name="Zaremba-Niedzwiedzka K."/>
            <person name="Martijn J."/>
            <person name="Lind A.E."/>
            <person name="van Eijk R."/>
            <person name="Schleper C."/>
            <person name="Guy L."/>
            <person name="Ettema T.J."/>
        </authorList>
    </citation>
    <scope>NUCLEOTIDE SEQUENCE</scope>
</reference>
<keyword evidence="1" id="KW-0812">Transmembrane</keyword>
<name>A0A0F9QLI7_9ZZZZ</name>